<evidence type="ECO:0000256" key="3">
    <source>
        <dbReference type="ARBA" id="ARBA00022741"/>
    </source>
</evidence>
<keyword evidence="3" id="KW-0547">Nucleotide-binding</keyword>
<name>A0A5C6QDF7_9GAMM</name>
<dbReference type="InterPro" id="IPR011009">
    <property type="entry name" value="Kinase-like_dom_sf"/>
</dbReference>
<evidence type="ECO:0000313" key="6">
    <source>
        <dbReference type="EMBL" id="TWX62742.1"/>
    </source>
</evidence>
<keyword evidence="2" id="KW-0808">Transferase</keyword>
<evidence type="ECO:0000313" key="9">
    <source>
        <dbReference type="Proteomes" id="UP000321917"/>
    </source>
</evidence>
<dbReference type="SUPFAM" id="SSF56112">
    <property type="entry name" value="Protein kinase-like (PK-like)"/>
    <property type="match status" value="1"/>
</dbReference>
<keyword evidence="8" id="KW-1185">Reference proteome</keyword>
<dbReference type="CDD" id="cd13970">
    <property type="entry name" value="ABC1_ADCK3"/>
    <property type="match status" value="1"/>
</dbReference>
<dbReference type="RefSeq" id="WP_146795795.1">
    <property type="nucleotide sequence ID" value="NZ_VOLP01000001.1"/>
</dbReference>
<dbReference type="PANTHER" id="PTHR43851">
    <property type="match status" value="1"/>
</dbReference>
<organism evidence="7 9">
    <name type="scientific">Colwellia hornerae</name>
    <dbReference type="NCBI Taxonomy" id="89402"/>
    <lineage>
        <taxon>Bacteria</taxon>
        <taxon>Pseudomonadati</taxon>
        <taxon>Pseudomonadota</taxon>
        <taxon>Gammaproteobacteria</taxon>
        <taxon>Alteromonadales</taxon>
        <taxon>Colwelliaceae</taxon>
        <taxon>Colwellia</taxon>
    </lineage>
</organism>
<accession>A0A5C6QDF7</accession>
<keyword evidence="4" id="KW-0067">ATP-binding</keyword>
<protein>
    <submittedName>
        <fullName evidence="7">AarF/ABC1/UbiB kinase family protein</fullName>
    </submittedName>
</protein>
<dbReference type="GO" id="GO:0006744">
    <property type="term" value="P:ubiquinone biosynthetic process"/>
    <property type="evidence" value="ECO:0007669"/>
    <property type="project" value="TreeGrafter"/>
</dbReference>
<dbReference type="Proteomes" id="UP000321917">
    <property type="component" value="Unassembled WGS sequence"/>
</dbReference>
<dbReference type="PROSITE" id="PS50011">
    <property type="entry name" value="PROTEIN_KINASE_DOM"/>
    <property type="match status" value="1"/>
</dbReference>
<evidence type="ECO:0000256" key="1">
    <source>
        <dbReference type="ARBA" id="ARBA00009670"/>
    </source>
</evidence>
<dbReference type="GO" id="GO:0004672">
    <property type="term" value="F:protein kinase activity"/>
    <property type="evidence" value="ECO:0007669"/>
    <property type="project" value="InterPro"/>
</dbReference>
<dbReference type="OrthoDB" id="9795390at2"/>
<proteinExistence type="inferred from homology"/>
<evidence type="ECO:0000256" key="4">
    <source>
        <dbReference type="ARBA" id="ARBA00022840"/>
    </source>
</evidence>
<evidence type="ECO:0000256" key="2">
    <source>
        <dbReference type="ARBA" id="ARBA00022679"/>
    </source>
</evidence>
<comment type="caution">
    <text evidence="7">The sequence shown here is derived from an EMBL/GenBank/DDBJ whole genome shotgun (WGS) entry which is preliminary data.</text>
</comment>
<dbReference type="InterPro" id="IPR034646">
    <property type="entry name" value="ADCK3_dom"/>
</dbReference>
<gene>
    <name evidence="6" type="ORF">ESZ26_00005</name>
    <name evidence="7" type="ORF">ESZ27_09245</name>
</gene>
<sequence length="448" mass="49950">MTDKRKERKVPSGKIARLAKLGGLASAVAGNIVKGATKQMLSGQRPSLTESLRNIDNAISITKRLAHMRGAAMKLGQLLSMDAGELLPVEWEPILSRLRQEADPMPKAQLVKTLEASWSKDWHQQFSYFSFAPIASASIGQVHRATLKDGRQLAIKVQYPGVRESIDSDIDNVMDLLKLSGVLPKHLDLTSLLAEAKAQLKAEANYLQEAKFLNTYRENLRNDPRFIVPFVVDELTDENILTMEYIEGSPITDISTMSANIVDLVCSQLMDLTYQELFTHKLMQSDPNFANFLYQSDTQKIVLLDFGACRQLSQHTSVHYLAMADAMQRQDNNDMRLALYSLGLVDNNMSAKAIDTVLKACFEASYCLQSNTGYNLKKQQLIKKIRQISMPLMTDKTAIASPIFEVALVNRKITGMILLANKLGATLDFKSALAPYLRESAKKLSDET</sequence>
<dbReference type="GO" id="GO:0005524">
    <property type="term" value="F:ATP binding"/>
    <property type="evidence" value="ECO:0007669"/>
    <property type="project" value="UniProtKB-KW"/>
</dbReference>
<evidence type="ECO:0000259" key="5">
    <source>
        <dbReference type="PROSITE" id="PS50011"/>
    </source>
</evidence>
<dbReference type="EMBL" id="VOLQ01000015">
    <property type="protein sequence ID" value="TWX67056.1"/>
    <property type="molecule type" value="Genomic_DNA"/>
</dbReference>
<dbReference type="AlphaFoldDB" id="A0A5C6QDF7"/>
<reference evidence="7 9" key="1">
    <citation type="submission" date="2019-07" db="EMBL/GenBank/DDBJ databases">
        <title>Genomes of sea-ice associated Colwellia species.</title>
        <authorList>
            <person name="Bowman J.P."/>
        </authorList>
    </citation>
    <scope>NUCLEOTIDE SEQUENCE [LARGE SCALE GENOMIC DNA]</scope>
    <source>
        <strain evidence="6 8">ACAM 607</strain>
        <strain evidence="7 9">IC036</strain>
    </source>
</reference>
<dbReference type="PANTHER" id="PTHR43851:SF3">
    <property type="entry name" value="COENZYME Q8"/>
    <property type="match status" value="1"/>
</dbReference>
<feature type="domain" description="Protein kinase" evidence="5">
    <location>
        <begin position="128"/>
        <end position="448"/>
    </location>
</feature>
<evidence type="ECO:0000313" key="8">
    <source>
        <dbReference type="Proteomes" id="UP000321525"/>
    </source>
</evidence>
<dbReference type="Proteomes" id="UP000321525">
    <property type="component" value="Unassembled WGS sequence"/>
</dbReference>
<dbReference type="Pfam" id="PF03109">
    <property type="entry name" value="ABC1"/>
    <property type="match status" value="1"/>
</dbReference>
<dbReference type="InterPro" id="IPR000719">
    <property type="entry name" value="Prot_kinase_dom"/>
</dbReference>
<keyword evidence="7" id="KW-0418">Kinase</keyword>
<comment type="similarity">
    <text evidence="1">Belongs to the protein kinase superfamily. ADCK protein kinase family.</text>
</comment>
<dbReference type="EMBL" id="VOLR01000001">
    <property type="protein sequence ID" value="TWX62742.1"/>
    <property type="molecule type" value="Genomic_DNA"/>
</dbReference>
<evidence type="ECO:0000313" key="7">
    <source>
        <dbReference type="EMBL" id="TWX67056.1"/>
    </source>
</evidence>
<dbReference type="InterPro" id="IPR004147">
    <property type="entry name" value="ABC1_dom"/>
</dbReference>
<dbReference type="InterPro" id="IPR051409">
    <property type="entry name" value="Atypical_kinase_ADCK"/>
</dbReference>